<keyword evidence="4" id="KW-0443">Lipid metabolism</keyword>
<dbReference type="GO" id="GO:0004300">
    <property type="term" value="F:enoyl-CoA hydratase activity"/>
    <property type="evidence" value="ECO:0007669"/>
    <property type="project" value="UniProtKB-EC"/>
</dbReference>
<dbReference type="GO" id="GO:0006631">
    <property type="term" value="P:fatty acid metabolic process"/>
    <property type="evidence" value="ECO:0007669"/>
    <property type="project" value="UniProtKB-KW"/>
</dbReference>
<evidence type="ECO:0000256" key="3">
    <source>
        <dbReference type="ARBA" id="ARBA00022832"/>
    </source>
</evidence>
<evidence type="ECO:0000256" key="8">
    <source>
        <dbReference type="SAM" id="MobiDB-lite"/>
    </source>
</evidence>
<evidence type="ECO:0000256" key="4">
    <source>
        <dbReference type="ARBA" id="ARBA00023098"/>
    </source>
</evidence>
<reference evidence="9 10" key="1">
    <citation type="journal article" date="2019" name="Emerg. Microbes Infect.">
        <title>Comprehensive subspecies identification of 175 nontuberculous mycobacteria species based on 7547 genomic profiles.</title>
        <authorList>
            <person name="Matsumoto Y."/>
            <person name="Kinjo T."/>
            <person name="Motooka D."/>
            <person name="Nabeya D."/>
            <person name="Jung N."/>
            <person name="Uechi K."/>
            <person name="Horii T."/>
            <person name="Iida T."/>
            <person name="Fujita J."/>
            <person name="Nakamura S."/>
        </authorList>
    </citation>
    <scope>NUCLEOTIDE SEQUENCE [LARGE SCALE GENOMIC DNA]</scope>
    <source>
        <strain evidence="9 10">JCM 16018</strain>
    </source>
</reference>
<keyword evidence="3" id="KW-0276">Fatty acid metabolism</keyword>
<feature type="region of interest" description="Disordered" evidence="8">
    <location>
        <begin position="231"/>
        <end position="260"/>
    </location>
</feature>
<evidence type="ECO:0000256" key="6">
    <source>
        <dbReference type="ARBA" id="ARBA00023717"/>
    </source>
</evidence>
<dbReference type="PROSITE" id="PS00166">
    <property type="entry name" value="ENOYL_COA_HYDRATASE"/>
    <property type="match status" value="1"/>
</dbReference>
<evidence type="ECO:0000256" key="7">
    <source>
        <dbReference type="RuleBase" id="RU003707"/>
    </source>
</evidence>
<dbReference type="InterPro" id="IPR001753">
    <property type="entry name" value="Enoyl-CoA_hydra/iso"/>
</dbReference>
<dbReference type="RefSeq" id="WP_163678067.1">
    <property type="nucleotide sequence ID" value="NZ_AP022582.1"/>
</dbReference>
<dbReference type="SUPFAM" id="SSF52096">
    <property type="entry name" value="ClpP/crotonase"/>
    <property type="match status" value="1"/>
</dbReference>
<evidence type="ECO:0000256" key="2">
    <source>
        <dbReference type="ARBA" id="ARBA00005254"/>
    </source>
</evidence>
<dbReference type="KEGG" id="mseo:MSEO_15080"/>
<dbReference type="InterPro" id="IPR029045">
    <property type="entry name" value="ClpP/crotonase-like_dom_sf"/>
</dbReference>
<comment type="similarity">
    <text evidence="2 7">Belongs to the enoyl-CoA hydratase/isomerase family.</text>
</comment>
<dbReference type="EMBL" id="AP022582">
    <property type="protein sequence ID" value="BBY01009.1"/>
    <property type="molecule type" value="Genomic_DNA"/>
</dbReference>
<evidence type="ECO:0000256" key="5">
    <source>
        <dbReference type="ARBA" id="ARBA00023709"/>
    </source>
</evidence>
<dbReference type="PANTHER" id="PTHR43802:SF1">
    <property type="entry name" value="IP11341P-RELATED"/>
    <property type="match status" value="1"/>
</dbReference>
<accession>A0A7I7NX28</accession>
<keyword evidence="10" id="KW-1185">Reference proteome</keyword>
<feature type="compositionally biased region" description="Basic and acidic residues" evidence="8">
    <location>
        <begin position="231"/>
        <end position="254"/>
    </location>
</feature>
<gene>
    <name evidence="9" type="ORF">MSEO_15080</name>
</gene>
<dbReference type="Gene3D" id="3.90.226.10">
    <property type="entry name" value="2-enoyl-CoA Hydratase, Chain A, domain 1"/>
    <property type="match status" value="1"/>
</dbReference>
<organism evidence="9 10">
    <name type="scientific">Mycobacterium seoulense</name>
    <dbReference type="NCBI Taxonomy" id="386911"/>
    <lineage>
        <taxon>Bacteria</taxon>
        <taxon>Bacillati</taxon>
        <taxon>Actinomycetota</taxon>
        <taxon>Actinomycetes</taxon>
        <taxon>Mycobacteriales</taxon>
        <taxon>Mycobacteriaceae</taxon>
        <taxon>Mycobacterium</taxon>
    </lineage>
</organism>
<dbReference type="InterPro" id="IPR018376">
    <property type="entry name" value="Enoyl-CoA_hyd/isom_CS"/>
</dbReference>
<evidence type="ECO:0000313" key="9">
    <source>
        <dbReference type="EMBL" id="BBY01009.1"/>
    </source>
</evidence>
<name>A0A7I7NX28_9MYCO</name>
<evidence type="ECO:0000313" key="10">
    <source>
        <dbReference type="Proteomes" id="UP000466632"/>
    </source>
</evidence>
<evidence type="ECO:0000256" key="1">
    <source>
        <dbReference type="ARBA" id="ARBA00002994"/>
    </source>
</evidence>
<dbReference type="CDD" id="cd06558">
    <property type="entry name" value="crotonase-like"/>
    <property type="match status" value="1"/>
</dbReference>
<protein>
    <submittedName>
        <fullName evidence="9">Enoyl CoA dehydratase/isomerase</fullName>
    </submittedName>
</protein>
<dbReference type="GO" id="GO:0016853">
    <property type="term" value="F:isomerase activity"/>
    <property type="evidence" value="ECO:0007669"/>
    <property type="project" value="UniProtKB-KW"/>
</dbReference>
<dbReference type="PANTHER" id="PTHR43802">
    <property type="entry name" value="ENOYL-COA HYDRATASE"/>
    <property type="match status" value="1"/>
</dbReference>
<keyword evidence="9" id="KW-0413">Isomerase</keyword>
<dbReference type="Pfam" id="PF00378">
    <property type="entry name" value="ECH_1"/>
    <property type="match status" value="1"/>
</dbReference>
<dbReference type="Gene3D" id="1.10.12.10">
    <property type="entry name" value="Lyase 2-enoyl-coa Hydratase, Chain A, domain 2"/>
    <property type="match status" value="1"/>
</dbReference>
<dbReference type="Proteomes" id="UP000466632">
    <property type="component" value="Chromosome"/>
</dbReference>
<comment type="function">
    <text evidence="1">Could possibly oxidize fatty acids using specific components.</text>
</comment>
<comment type="catalytic activity">
    <reaction evidence="5">
        <text>a (3S)-3-hydroxyacyl-CoA = a (2E)-enoyl-CoA + H2O</text>
        <dbReference type="Rhea" id="RHEA:16105"/>
        <dbReference type="ChEBI" id="CHEBI:15377"/>
        <dbReference type="ChEBI" id="CHEBI:57318"/>
        <dbReference type="ChEBI" id="CHEBI:58856"/>
        <dbReference type="EC" id="4.2.1.17"/>
    </reaction>
</comment>
<comment type="catalytic activity">
    <reaction evidence="6">
        <text>a 4-saturated-(3S)-3-hydroxyacyl-CoA = a (3E)-enoyl-CoA + H2O</text>
        <dbReference type="Rhea" id="RHEA:20724"/>
        <dbReference type="ChEBI" id="CHEBI:15377"/>
        <dbReference type="ChEBI" id="CHEBI:58521"/>
        <dbReference type="ChEBI" id="CHEBI:137480"/>
        <dbReference type="EC" id="4.2.1.17"/>
    </reaction>
</comment>
<dbReference type="InterPro" id="IPR014748">
    <property type="entry name" value="Enoyl-CoA_hydra_C"/>
</dbReference>
<dbReference type="AlphaFoldDB" id="A0A7I7NX28"/>
<sequence length="260" mass="28549">MSIDYALDAHIVTITINRPETRNSLDMQHFRDLAHAWAAFRDDAGARVAVITGVGQDFCTGADLKKFIPELTGDLPQPAGWNKDDAIHAVLHRFPVYKPIIAAVNGTCVAGGFEMLSSTDIRLAVPAARFAVMEPKRGLFAGGGSTVRLPRQMPYPLAMELLLTADMVDAQRALAMGLINRVVAPERLMDTAYDYAERIAANAPLAVFATKQSAVEGLALDLESAYDNETRHSDRIFETEDAKEGPRAFAEKRPPRWRGR</sequence>
<proteinExistence type="inferred from homology"/>